<dbReference type="PANTHER" id="PTHR42929">
    <property type="entry name" value="INNER MEMBRANE ABC TRANSPORTER PERMEASE PROTEIN YDCU-RELATED-RELATED"/>
    <property type="match status" value="1"/>
</dbReference>
<evidence type="ECO:0000256" key="4">
    <source>
        <dbReference type="ARBA" id="ARBA00022475"/>
    </source>
</evidence>
<dbReference type="SUPFAM" id="SSF161098">
    <property type="entry name" value="MetI-like"/>
    <property type="match status" value="1"/>
</dbReference>
<sequence>MQGSLKPGGYGLLVLPACALLLVFFAYPVFWLLLRSISEPHWGFANFQVLYERSIYLKVLLNTVVISLLVTLCCAVIGYPLAYTMAHGGPRVRRLLTFVVLVPFWTSILVRTFAWMVILQRQGLINDLLLWLGLTERPLALVYNRTGVLIGMTQILLPFMIFPLYSVMLRIDRSCSWAAATLGAPPLRNFLRIYLPLSLPGLMTGGTLVFIVSLGYFITPALLGGQRDIMIAQLIEQQISNFGNWGLAGALSLVLLAGTALCLALVRRFVGGQAPWGRR</sequence>
<reference evidence="10 11" key="1">
    <citation type="submission" date="2017-04" db="EMBL/GenBank/DDBJ databases">
        <authorList>
            <person name="Afonso C.L."/>
            <person name="Miller P.J."/>
            <person name="Scott M.A."/>
            <person name="Spackman E."/>
            <person name="Goraichik I."/>
            <person name="Dimitrov K.M."/>
            <person name="Suarez D.L."/>
            <person name="Swayne D.E."/>
        </authorList>
    </citation>
    <scope>NUCLEOTIDE SEQUENCE [LARGE SCALE GENOMIC DNA]</scope>
    <source>
        <strain evidence="10 11">USBA 355</strain>
    </source>
</reference>
<accession>A0A1Y6BZJ3</accession>
<dbReference type="Pfam" id="PF00528">
    <property type="entry name" value="BPD_transp_1"/>
    <property type="match status" value="1"/>
</dbReference>
<dbReference type="InterPro" id="IPR035906">
    <property type="entry name" value="MetI-like_sf"/>
</dbReference>
<dbReference type="CDD" id="cd06261">
    <property type="entry name" value="TM_PBP2"/>
    <property type="match status" value="1"/>
</dbReference>
<evidence type="ECO:0000256" key="6">
    <source>
        <dbReference type="ARBA" id="ARBA00022989"/>
    </source>
</evidence>
<evidence type="ECO:0000256" key="1">
    <source>
        <dbReference type="ARBA" id="ARBA00004651"/>
    </source>
</evidence>
<feature type="transmembrane region" description="Helical" evidence="8">
    <location>
        <begin position="95"/>
        <end position="119"/>
    </location>
</feature>
<evidence type="ECO:0000256" key="8">
    <source>
        <dbReference type="RuleBase" id="RU363032"/>
    </source>
</evidence>
<gene>
    <name evidence="10" type="ORF">SAMN05428998_11291</name>
</gene>
<dbReference type="PROSITE" id="PS50928">
    <property type="entry name" value="ABC_TM1"/>
    <property type="match status" value="1"/>
</dbReference>
<feature type="transmembrane region" description="Helical" evidence="8">
    <location>
        <begin position="12"/>
        <end position="34"/>
    </location>
</feature>
<dbReference type="PANTHER" id="PTHR42929:SF5">
    <property type="entry name" value="ABC TRANSPORTER PERMEASE PROTEIN"/>
    <property type="match status" value="1"/>
</dbReference>
<evidence type="ECO:0000256" key="2">
    <source>
        <dbReference type="ARBA" id="ARBA00007069"/>
    </source>
</evidence>
<evidence type="ECO:0000256" key="3">
    <source>
        <dbReference type="ARBA" id="ARBA00022448"/>
    </source>
</evidence>
<dbReference type="EMBL" id="FWZX01000012">
    <property type="protein sequence ID" value="SMF36461.1"/>
    <property type="molecule type" value="Genomic_DNA"/>
</dbReference>
<feature type="transmembrane region" description="Helical" evidence="8">
    <location>
        <begin position="139"/>
        <end position="165"/>
    </location>
</feature>
<comment type="similarity">
    <text evidence="2">Belongs to the binding-protein-dependent transport system permease family. CysTW subfamily.</text>
</comment>
<dbReference type="RefSeq" id="WP_085123624.1">
    <property type="nucleotide sequence ID" value="NZ_FWZX01000012.1"/>
</dbReference>
<organism evidence="10 11">
    <name type="scientific">Tistlia consotensis USBA 355</name>
    <dbReference type="NCBI Taxonomy" id="560819"/>
    <lineage>
        <taxon>Bacteria</taxon>
        <taxon>Pseudomonadati</taxon>
        <taxon>Pseudomonadota</taxon>
        <taxon>Alphaproteobacteria</taxon>
        <taxon>Rhodospirillales</taxon>
        <taxon>Rhodovibrionaceae</taxon>
        <taxon>Tistlia</taxon>
    </lineage>
</organism>
<keyword evidence="11" id="KW-1185">Reference proteome</keyword>
<dbReference type="InterPro" id="IPR000515">
    <property type="entry name" value="MetI-like"/>
</dbReference>
<proteinExistence type="inferred from homology"/>
<feature type="domain" description="ABC transmembrane type-1" evidence="9">
    <location>
        <begin position="60"/>
        <end position="266"/>
    </location>
</feature>
<evidence type="ECO:0000256" key="5">
    <source>
        <dbReference type="ARBA" id="ARBA00022692"/>
    </source>
</evidence>
<dbReference type="Gene3D" id="1.10.3720.10">
    <property type="entry name" value="MetI-like"/>
    <property type="match status" value="1"/>
</dbReference>
<dbReference type="GO" id="GO:0005886">
    <property type="term" value="C:plasma membrane"/>
    <property type="evidence" value="ECO:0007669"/>
    <property type="project" value="UniProtKB-SubCell"/>
</dbReference>
<feature type="transmembrane region" description="Helical" evidence="8">
    <location>
        <begin position="201"/>
        <end position="224"/>
    </location>
</feature>
<keyword evidence="3 8" id="KW-0813">Transport</keyword>
<feature type="transmembrane region" description="Helical" evidence="8">
    <location>
        <begin position="245"/>
        <end position="266"/>
    </location>
</feature>
<comment type="subcellular location">
    <subcellularLocation>
        <location evidence="1 8">Cell membrane</location>
        <topology evidence="1 8">Multi-pass membrane protein</topology>
    </subcellularLocation>
</comment>
<keyword evidence="5 8" id="KW-0812">Transmembrane</keyword>
<dbReference type="GO" id="GO:0055085">
    <property type="term" value="P:transmembrane transport"/>
    <property type="evidence" value="ECO:0007669"/>
    <property type="project" value="InterPro"/>
</dbReference>
<dbReference type="Proteomes" id="UP000192917">
    <property type="component" value="Unassembled WGS sequence"/>
</dbReference>
<name>A0A1Y6BZJ3_9PROT</name>
<keyword evidence="7 8" id="KW-0472">Membrane</keyword>
<keyword evidence="6 8" id="KW-1133">Transmembrane helix</keyword>
<evidence type="ECO:0000313" key="11">
    <source>
        <dbReference type="Proteomes" id="UP000192917"/>
    </source>
</evidence>
<evidence type="ECO:0000256" key="7">
    <source>
        <dbReference type="ARBA" id="ARBA00023136"/>
    </source>
</evidence>
<keyword evidence="4" id="KW-1003">Cell membrane</keyword>
<evidence type="ECO:0000313" key="10">
    <source>
        <dbReference type="EMBL" id="SMF36461.1"/>
    </source>
</evidence>
<dbReference type="AlphaFoldDB" id="A0A1Y6BZJ3"/>
<protein>
    <submittedName>
        <fullName evidence="10">Putative spermidine/putrescine transport system permease protein</fullName>
    </submittedName>
</protein>
<feature type="transmembrane region" description="Helical" evidence="8">
    <location>
        <begin position="54"/>
        <end position="83"/>
    </location>
</feature>
<evidence type="ECO:0000259" key="9">
    <source>
        <dbReference type="PROSITE" id="PS50928"/>
    </source>
</evidence>
<dbReference type="STRING" id="560819.SAMN05428998_11291"/>